<evidence type="ECO:0000259" key="3">
    <source>
        <dbReference type="Pfam" id="PF13966"/>
    </source>
</evidence>
<reference evidence="4" key="2">
    <citation type="submission" date="2006-08" db="EMBL/GenBank/DDBJ databases">
        <authorList>
            <person name="Childs K."/>
        </authorList>
    </citation>
    <scope>NUCLEOTIDE SEQUENCE</scope>
</reference>
<evidence type="ECO:0000256" key="1">
    <source>
        <dbReference type="SAM" id="MobiDB-lite"/>
    </source>
</evidence>
<feature type="region of interest" description="Disordered" evidence="1">
    <location>
        <begin position="193"/>
        <end position="233"/>
    </location>
</feature>
<feature type="domain" description="RNase H type-1" evidence="2">
    <location>
        <begin position="1003"/>
        <end position="1119"/>
    </location>
</feature>
<dbReference type="InterPro" id="IPR026960">
    <property type="entry name" value="RVT-Znf"/>
</dbReference>
<dbReference type="InterPro" id="IPR012337">
    <property type="entry name" value="RNaseH-like_sf"/>
</dbReference>
<dbReference type="EMBL" id="AC149267">
    <property type="protein sequence ID" value="AAT38805.1"/>
    <property type="molecule type" value="Genomic_DNA"/>
</dbReference>
<dbReference type="InterPro" id="IPR002156">
    <property type="entry name" value="RNaseH_domain"/>
</dbReference>
<dbReference type="InterPro" id="IPR036397">
    <property type="entry name" value="RNaseH_sf"/>
</dbReference>
<accession>Q6L3X8</accession>
<reference evidence="4" key="1">
    <citation type="submission" date="2004-05" db="EMBL/GenBank/DDBJ databases">
        <authorList>
            <person name="Buell R."/>
            <person name="Liu J."/>
            <person name="Childs K."/>
            <person name="Zaborsky J."/>
            <person name="Tallon L."/>
            <person name="Wirtz U."/>
            <person name="Wei F."/>
            <person name="Kuang H."/>
            <person name="Zhang P."/>
            <person name="Marano M."/>
            <person name="Baker B."/>
        </authorList>
    </citation>
    <scope>NUCLEOTIDE SEQUENCE</scope>
</reference>
<evidence type="ECO:0000313" key="4">
    <source>
        <dbReference type="EMBL" id="AAT38805.1"/>
    </source>
</evidence>
<proteinExistence type="predicted"/>
<gene>
    <name evidence="4" type="ORF">SDM1_47t00008</name>
</gene>
<dbReference type="Pfam" id="PF13966">
    <property type="entry name" value="zf-RVT"/>
    <property type="match status" value="1"/>
</dbReference>
<feature type="domain" description="Reverse transcriptase zinc-binding" evidence="3">
    <location>
        <begin position="884"/>
        <end position="964"/>
    </location>
</feature>
<dbReference type="GO" id="GO:0004523">
    <property type="term" value="F:RNA-DNA hybrid ribonuclease activity"/>
    <property type="evidence" value="ECO:0007669"/>
    <property type="project" value="InterPro"/>
</dbReference>
<dbReference type="CDD" id="cd06222">
    <property type="entry name" value="RNase_H_like"/>
    <property type="match status" value="1"/>
</dbReference>
<sequence length="1155" mass="132128">MDKATSTKSRPTIAKLRVELDLAKPRIREVVVEIRNAEGGLEMFTQKVEYEDLPEFCSHCITQGHTNDKCRVVLQRNQSKKVQVTKEAILKGRKAKDRLKTTDNNQQRLLKRLHPITKQLFLKQRKSKMKTKDGSEPQIEGEQTLINTIRDHIKSINNKREIAKQHKAKVQKERMGTRKNKNLKIADLSKLQEEQQRDAESQINMNVNTTRESSRKRKPTAKGKDGEVVKPNFGLDPDLADKIVGNKVKEKKLNSYKQNNSVSIQILDPGDKAVENQNNTWDEDLEMTQVGIEGSKSDDDIAKGYDKTIDFVDYNKTRQVQQAVTFYNNLSPRGIYESKGSVDISLRIGSMGSLERLNFMKQQYNLRMIILQEPMVGPEKIDVFRRKLGYNYCFKNINNKIWIFWSDQVNVNLVQNKEQQGTYVTHLSRACSDHAHLLIKLSNDQTNNIKYFKFLNVWTNHQDFLQAISEAVVQYFQKTFLSEQQRQNLEATSQLRTKITEQDNEMLIASPSIQEVQEATFYIDPDSAPGPDGYSGGFFQSAWSIIQEDLHMAIKTFIGGAELTKFYTHTCLVMILKVESPQYISNNWYSIIVNGDRQGFSKSDDTILFCNGSKETLEMFLRTLHIYENTSGQLINKNKSCFSVANNAKQNFIAKIKLITCMNHQEFPIKYLGCPLISGKKKTSHFNELVKNIINRIKGWHNKLLSTGGRVVLIKHVLLAIPTHLLVALQPTKGTLDNIEIYLARFFWSSKEEGGKHHWIAWRTLCLPFEEGWINIRRIGDVCNAFSYKEIAENEIKRILGRDEVNFWCDNWSQIGPLYKLLPTGFSVHNIMVKEILGNGKWNWSILQNQLPNQIKVMITGLGLNLNNEEQDKPVWSPTSAGNFTVTSAWNICRHKGIEITDFNKIWHKDIPFKMSFLTWKAIINRLPTGAKFKRLGIPLSPTCYCCTNNNIPTTLESAEHIFMIKVENSWENINQIFDVSINHKNVIRVNWIKPPTMFAKLNTDGSCVNGRCGGGGILRNALGQVIMAFTIKLGEGTSSWAEAMSMLHGMQLCIQRGVNMIIGETDSILLAKAITENWSIPWRMYIPVKKIQKMVEEHGFIINHCLREANQPADKLASISLSTDVNHVFKSYANLPSLVKGLVNLDRMNLPTFR</sequence>
<dbReference type="PANTHER" id="PTHR33116:SF82">
    <property type="entry name" value="RNASE H FAMILY PROTEIN"/>
    <property type="match status" value="1"/>
</dbReference>
<name>Q6L3X8_SOLDE</name>
<evidence type="ECO:0000259" key="2">
    <source>
        <dbReference type="Pfam" id="PF13456"/>
    </source>
</evidence>
<feature type="compositionally biased region" description="Polar residues" evidence="1">
    <location>
        <begin position="201"/>
        <end position="211"/>
    </location>
</feature>
<dbReference type="InterPro" id="IPR044730">
    <property type="entry name" value="RNase_H-like_dom_plant"/>
</dbReference>
<organism evidence="4">
    <name type="scientific">Solanum demissum</name>
    <name type="common">Wild potato</name>
    <dbReference type="NCBI Taxonomy" id="50514"/>
    <lineage>
        <taxon>Eukaryota</taxon>
        <taxon>Viridiplantae</taxon>
        <taxon>Streptophyta</taxon>
        <taxon>Embryophyta</taxon>
        <taxon>Tracheophyta</taxon>
        <taxon>Spermatophyta</taxon>
        <taxon>Magnoliopsida</taxon>
        <taxon>eudicotyledons</taxon>
        <taxon>Gunneridae</taxon>
        <taxon>Pentapetalae</taxon>
        <taxon>asterids</taxon>
        <taxon>lamiids</taxon>
        <taxon>Solanales</taxon>
        <taxon>Solanaceae</taxon>
        <taxon>Solanoideae</taxon>
        <taxon>Solaneae</taxon>
        <taxon>Solanum</taxon>
    </lineage>
</organism>
<dbReference type="Gene3D" id="3.30.420.10">
    <property type="entry name" value="Ribonuclease H-like superfamily/Ribonuclease H"/>
    <property type="match status" value="1"/>
</dbReference>
<dbReference type="GO" id="GO:0003676">
    <property type="term" value="F:nucleic acid binding"/>
    <property type="evidence" value="ECO:0007669"/>
    <property type="project" value="InterPro"/>
</dbReference>
<protein>
    <submittedName>
        <fullName evidence="4">Uncharacterized protein</fullName>
    </submittedName>
</protein>
<dbReference type="SUPFAM" id="SSF53098">
    <property type="entry name" value="Ribonuclease H-like"/>
    <property type="match status" value="1"/>
</dbReference>
<dbReference type="Pfam" id="PF13456">
    <property type="entry name" value="RVT_3"/>
    <property type="match status" value="1"/>
</dbReference>
<dbReference type="AlphaFoldDB" id="Q6L3X8"/>
<dbReference type="PANTHER" id="PTHR33116">
    <property type="entry name" value="REVERSE TRANSCRIPTASE ZINC-BINDING DOMAIN-CONTAINING PROTEIN-RELATED-RELATED"/>
    <property type="match status" value="1"/>
</dbReference>